<dbReference type="PANTHER" id="PTHR21180:SF32">
    <property type="entry name" value="ENDONUCLEASE_EXONUCLEASE_PHOSPHATASE FAMILY DOMAIN-CONTAINING PROTEIN 1"/>
    <property type="match status" value="1"/>
</dbReference>
<dbReference type="Proteomes" id="UP001596297">
    <property type="component" value="Unassembled WGS sequence"/>
</dbReference>
<organism evidence="3 4">
    <name type="scientific">Deinococcus lacus</name>
    <dbReference type="NCBI Taxonomy" id="392561"/>
    <lineage>
        <taxon>Bacteria</taxon>
        <taxon>Thermotogati</taxon>
        <taxon>Deinococcota</taxon>
        <taxon>Deinococci</taxon>
        <taxon>Deinococcales</taxon>
        <taxon>Deinococcaceae</taxon>
        <taxon>Deinococcus</taxon>
    </lineage>
</organism>
<accession>A0ABW1YDX5</accession>
<feature type="domain" description="Helix-hairpin-helix DNA-binding motif class 1" evidence="2">
    <location>
        <begin position="105"/>
        <end position="124"/>
    </location>
</feature>
<reference evidence="4" key="1">
    <citation type="journal article" date="2019" name="Int. J. Syst. Evol. Microbiol.">
        <title>The Global Catalogue of Microorganisms (GCM) 10K type strain sequencing project: providing services to taxonomists for standard genome sequencing and annotation.</title>
        <authorList>
            <consortium name="The Broad Institute Genomics Platform"/>
            <consortium name="The Broad Institute Genome Sequencing Center for Infectious Disease"/>
            <person name="Wu L."/>
            <person name="Ma J."/>
        </authorList>
    </citation>
    <scope>NUCLEOTIDE SEQUENCE [LARGE SCALE GENOMIC DNA]</scope>
    <source>
        <strain evidence="4">CGMCC 1.15772</strain>
    </source>
</reference>
<keyword evidence="4" id="KW-1185">Reference proteome</keyword>
<keyword evidence="1" id="KW-1133">Transmembrane helix</keyword>
<evidence type="ECO:0000313" key="4">
    <source>
        <dbReference type="Proteomes" id="UP001596297"/>
    </source>
</evidence>
<keyword evidence="3" id="KW-0238">DNA-binding</keyword>
<feature type="domain" description="Helix-hairpin-helix DNA-binding motif class 1" evidence="2">
    <location>
        <begin position="79"/>
        <end position="98"/>
    </location>
</feature>
<dbReference type="InterPro" id="IPR003583">
    <property type="entry name" value="Hlx-hairpin-Hlx_DNA-bd_motif"/>
</dbReference>
<name>A0ABW1YDX5_9DEIO</name>
<evidence type="ECO:0000259" key="2">
    <source>
        <dbReference type="SMART" id="SM00278"/>
    </source>
</evidence>
<dbReference type="GO" id="GO:0003677">
    <property type="term" value="F:DNA binding"/>
    <property type="evidence" value="ECO:0007669"/>
    <property type="project" value="UniProtKB-KW"/>
</dbReference>
<evidence type="ECO:0000313" key="3">
    <source>
        <dbReference type="EMBL" id="MFC6592479.1"/>
    </source>
</evidence>
<dbReference type="EMBL" id="JBHSWD010000001">
    <property type="protein sequence ID" value="MFC6592479.1"/>
    <property type="molecule type" value="Genomic_DNA"/>
</dbReference>
<dbReference type="Gene3D" id="1.10.150.320">
    <property type="entry name" value="Photosystem II 12 kDa extrinsic protein"/>
    <property type="match status" value="1"/>
</dbReference>
<protein>
    <submittedName>
        <fullName evidence="3">ComEA family DNA-binding protein</fullName>
    </submittedName>
</protein>
<keyword evidence="1" id="KW-0812">Transmembrane</keyword>
<feature type="transmembrane region" description="Helical" evidence="1">
    <location>
        <begin position="12"/>
        <end position="33"/>
    </location>
</feature>
<comment type="caution">
    <text evidence="3">The sequence shown here is derived from an EMBL/GenBank/DDBJ whole genome shotgun (WGS) entry which is preliminary data.</text>
</comment>
<dbReference type="InterPro" id="IPR010994">
    <property type="entry name" value="RuvA_2-like"/>
</dbReference>
<gene>
    <name evidence="3" type="ORF">ACFP81_11055</name>
</gene>
<dbReference type="PANTHER" id="PTHR21180">
    <property type="entry name" value="ENDONUCLEASE/EXONUCLEASE/PHOSPHATASE FAMILY DOMAIN-CONTAINING PROTEIN 1"/>
    <property type="match status" value="1"/>
</dbReference>
<keyword evidence="1" id="KW-0472">Membrane</keyword>
<proteinExistence type="predicted"/>
<dbReference type="RefSeq" id="WP_380083508.1">
    <property type="nucleotide sequence ID" value="NZ_JBHSWD010000001.1"/>
</dbReference>
<dbReference type="Pfam" id="PF12836">
    <property type="entry name" value="HHH_3"/>
    <property type="match status" value="1"/>
</dbReference>
<sequence length="127" mass="13394">MPPALLTSEGRWTAALLCGLALVVGMTLWPLLWPQPRVPTVTRTALPPVSGPAAPEYPQTASVTPLISGRLNLNAATQEQLEALPGVGPKLAEAIIRARPLRSLADLDAVKGVGEKSLTELEPLVTF</sequence>
<evidence type="ECO:0000256" key="1">
    <source>
        <dbReference type="SAM" id="Phobius"/>
    </source>
</evidence>
<dbReference type="SMART" id="SM00278">
    <property type="entry name" value="HhH1"/>
    <property type="match status" value="2"/>
</dbReference>
<dbReference type="SUPFAM" id="SSF47781">
    <property type="entry name" value="RuvA domain 2-like"/>
    <property type="match status" value="1"/>
</dbReference>
<dbReference type="InterPro" id="IPR051675">
    <property type="entry name" value="Endo/Exo/Phosphatase_dom_1"/>
</dbReference>